<dbReference type="Gene3D" id="3.30.560.10">
    <property type="entry name" value="Glucose Oxidase, domain 3"/>
    <property type="match status" value="1"/>
</dbReference>
<reference evidence="3 4" key="1">
    <citation type="journal article" date="2017" name="Curr. Biol.">
        <title>The Evolution of Venom by Co-option of Single-Copy Genes.</title>
        <authorList>
            <person name="Martinson E.O."/>
            <person name="Mrinalini"/>
            <person name="Kelkar Y.D."/>
            <person name="Chang C.H."/>
            <person name="Werren J.H."/>
        </authorList>
    </citation>
    <scope>NUCLEOTIDE SEQUENCE [LARGE SCALE GENOMIC DNA]</scope>
    <source>
        <strain evidence="3 4">Alberta</strain>
        <tissue evidence="3">Whole body</tissue>
    </source>
</reference>
<dbReference type="AlphaFoldDB" id="A0A232EVC1"/>
<name>A0A232EVC1_9HYME</name>
<dbReference type="SUPFAM" id="SSF54373">
    <property type="entry name" value="FAD-linked reductases, C-terminal domain"/>
    <property type="match status" value="1"/>
</dbReference>
<dbReference type="STRING" id="543379.A0A232EVC1"/>
<evidence type="ECO:0000313" key="4">
    <source>
        <dbReference type="Proteomes" id="UP000215335"/>
    </source>
</evidence>
<dbReference type="PANTHER" id="PTHR11552:SF227">
    <property type="entry name" value="GLUCOSE DEHYDROGENASE [FAD, QUINONE]-LIKE PROTEIN"/>
    <property type="match status" value="1"/>
</dbReference>
<evidence type="ECO:0000259" key="2">
    <source>
        <dbReference type="Pfam" id="PF05199"/>
    </source>
</evidence>
<evidence type="ECO:0000313" key="3">
    <source>
        <dbReference type="EMBL" id="OXU22299.1"/>
    </source>
</evidence>
<dbReference type="PANTHER" id="PTHR11552">
    <property type="entry name" value="GLUCOSE-METHANOL-CHOLINE GMC OXIDOREDUCTASE"/>
    <property type="match status" value="1"/>
</dbReference>
<dbReference type="SUPFAM" id="SSF51905">
    <property type="entry name" value="FAD/NAD(P)-binding domain"/>
    <property type="match status" value="1"/>
</dbReference>
<dbReference type="Pfam" id="PF05199">
    <property type="entry name" value="GMC_oxred_C"/>
    <property type="match status" value="1"/>
</dbReference>
<dbReference type="InterPro" id="IPR007867">
    <property type="entry name" value="GMC_OxRtase_C"/>
</dbReference>
<dbReference type="GO" id="GO:0016614">
    <property type="term" value="F:oxidoreductase activity, acting on CH-OH group of donors"/>
    <property type="evidence" value="ECO:0007669"/>
    <property type="project" value="InterPro"/>
</dbReference>
<dbReference type="Proteomes" id="UP000215335">
    <property type="component" value="Unassembled WGS sequence"/>
</dbReference>
<feature type="domain" description="Glucose-methanol-choline oxidoreductase C-terminal" evidence="2">
    <location>
        <begin position="3"/>
        <end position="51"/>
    </location>
</feature>
<comment type="caution">
    <text evidence="3">The sequence shown here is derived from an EMBL/GenBank/DDBJ whole genome shotgun (WGS) entry which is preliminary data.</text>
</comment>
<dbReference type="InterPro" id="IPR036188">
    <property type="entry name" value="FAD/NAD-bd_sf"/>
</dbReference>
<dbReference type="EMBL" id="NNAY01002016">
    <property type="protein sequence ID" value="OXU22299.1"/>
    <property type="molecule type" value="Genomic_DNA"/>
</dbReference>
<evidence type="ECO:0000256" key="1">
    <source>
        <dbReference type="ARBA" id="ARBA00010790"/>
    </source>
</evidence>
<comment type="similarity">
    <text evidence="1">Belongs to the GMC oxidoreductase family.</text>
</comment>
<accession>A0A232EVC1</accession>
<sequence length="110" mass="12253">MTPKSRGEILLKSDDMRVYPRIIGNYFDDPDDVRIVVKGIRLAIEVSKTQAMQKYGSKLMEKPVLGINNLRVGDVSIMPEIVTAHINVPTIGIGEKGTDIIKEDYGYSSE</sequence>
<dbReference type="Gene3D" id="3.50.50.60">
    <property type="entry name" value="FAD/NAD(P)-binding domain"/>
    <property type="match status" value="1"/>
</dbReference>
<proteinExistence type="inferred from homology"/>
<organism evidence="3 4">
    <name type="scientific">Trichomalopsis sarcophagae</name>
    <dbReference type="NCBI Taxonomy" id="543379"/>
    <lineage>
        <taxon>Eukaryota</taxon>
        <taxon>Metazoa</taxon>
        <taxon>Ecdysozoa</taxon>
        <taxon>Arthropoda</taxon>
        <taxon>Hexapoda</taxon>
        <taxon>Insecta</taxon>
        <taxon>Pterygota</taxon>
        <taxon>Neoptera</taxon>
        <taxon>Endopterygota</taxon>
        <taxon>Hymenoptera</taxon>
        <taxon>Apocrita</taxon>
        <taxon>Proctotrupomorpha</taxon>
        <taxon>Chalcidoidea</taxon>
        <taxon>Pteromalidae</taxon>
        <taxon>Pteromalinae</taxon>
        <taxon>Trichomalopsis</taxon>
    </lineage>
</organism>
<keyword evidence="4" id="KW-1185">Reference proteome</keyword>
<protein>
    <recommendedName>
        <fullName evidence="2">Glucose-methanol-choline oxidoreductase C-terminal domain-containing protein</fullName>
    </recommendedName>
</protein>
<dbReference type="GO" id="GO:0050660">
    <property type="term" value="F:flavin adenine dinucleotide binding"/>
    <property type="evidence" value="ECO:0007669"/>
    <property type="project" value="InterPro"/>
</dbReference>
<dbReference type="InterPro" id="IPR012132">
    <property type="entry name" value="GMC_OxRdtase"/>
</dbReference>
<dbReference type="OrthoDB" id="269227at2759"/>
<gene>
    <name evidence="3" type="ORF">TSAR_016457</name>
</gene>